<dbReference type="Gene3D" id="3.30.530.20">
    <property type="match status" value="1"/>
</dbReference>
<dbReference type="PANTHER" id="PTHR13510">
    <property type="entry name" value="FYVE-FINGER-CONTAINING RAB5 EFFECTOR PROTEIN RABENOSYN-5-RELATED"/>
    <property type="match status" value="1"/>
</dbReference>
<feature type="region of interest" description="Disordered" evidence="1">
    <location>
        <begin position="351"/>
        <end position="371"/>
    </location>
</feature>
<gene>
    <name evidence="2" type="ORF">Pfra01_002523300</name>
</gene>
<feature type="compositionally biased region" description="Low complexity" evidence="1">
    <location>
        <begin position="359"/>
        <end position="368"/>
    </location>
</feature>
<proteinExistence type="predicted"/>
<dbReference type="PANTHER" id="PTHR13510:SF44">
    <property type="entry name" value="RABENOSYN-5"/>
    <property type="match status" value="1"/>
</dbReference>
<evidence type="ECO:0000313" key="3">
    <source>
        <dbReference type="Proteomes" id="UP001165121"/>
    </source>
</evidence>
<dbReference type="AlphaFoldDB" id="A0A9W6YCH6"/>
<evidence type="ECO:0000313" key="2">
    <source>
        <dbReference type="EMBL" id="GMF58620.1"/>
    </source>
</evidence>
<keyword evidence="3" id="KW-1185">Reference proteome</keyword>
<dbReference type="InterPro" id="IPR052727">
    <property type="entry name" value="Rab4/Rab5_effector"/>
</dbReference>
<protein>
    <submittedName>
        <fullName evidence="2">Unnamed protein product</fullName>
    </submittedName>
</protein>
<name>A0A9W6YCH6_9STRA</name>
<dbReference type="Proteomes" id="UP001165121">
    <property type="component" value="Unassembled WGS sequence"/>
</dbReference>
<reference evidence="2" key="1">
    <citation type="submission" date="2023-04" db="EMBL/GenBank/DDBJ databases">
        <title>Phytophthora fragariaefolia NBRC 109709.</title>
        <authorList>
            <person name="Ichikawa N."/>
            <person name="Sato H."/>
            <person name="Tonouchi N."/>
        </authorList>
    </citation>
    <scope>NUCLEOTIDE SEQUENCE</scope>
    <source>
        <strain evidence="2">NBRC 109709</strain>
    </source>
</reference>
<dbReference type="InterPro" id="IPR023393">
    <property type="entry name" value="START-like_dom_sf"/>
</dbReference>
<dbReference type="OrthoDB" id="96206at2759"/>
<evidence type="ECO:0000256" key="1">
    <source>
        <dbReference type="SAM" id="MobiDB-lite"/>
    </source>
</evidence>
<organism evidence="2 3">
    <name type="scientific">Phytophthora fragariaefolia</name>
    <dbReference type="NCBI Taxonomy" id="1490495"/>
    <lineage>
        <taxon>Eukaryota</taxon>
        <taxon>Sar</taxon>
        <taxon>Stramenopiles</taxon>
        <taxon>Oomycota</taxon>
        <taxon>Peronosporomycetes</taxon>
        <taxon>Peronosporales</taxon>
        <taxon>Peronosporaceae</taxon>
        <taxon>Phytophthora</taxon>
    </lineage>
</organism>
<dbReference type="EMBL" id="BSXT01004694">
    <property type="protein sequence ID" value="GMF58620.1"/>
    <property type="molecule type" value="Genomic_DNA"/>
</dbReference>
<comment type="caution">
    <text evidence="2">The sequence shown here is derived from an EMBL/GenBank/DDBJ whole genome shotgun (WGS) entry which is preliminary data.</text>
</comment>
<accession>A0A9W6YCH6</accession>
<sequence>MSPRRVPFRTLQLSVEERQDCQGRSFQLLDRTLRSYDERNDQGEAGHRLNSIHHSNLENTRWKLLKTQEDASIYIARHNCEDHNLLGGEWENPVVVLTAGTMQGDLETIMLGISIEDVANFRVRSELFTKQPMDCAVLAELLIPSDSQPFQYLAIQWMVYEHIWPLKALVRPRDFVTLASTGTITRANGDRIGYELAQPARLRQCPPLPGTIIRGKVMHAAIFKQQEPGVIDVFIHTYVETEGAIMDKLILSVTWRGNLGFWGAEKLAEMKKLQWCIANCRRERQKEQQRASLSALGICKQCFDNRRVLKKIGGVGPDLKSSCVLCASPTCWKCRVHRTLKVLDENSAKVTDHIDPETSRGSSTSSDGASDEHRIDLSIRVEESAPSVWSCHCWYMYYQ</sequence>